<keyword evidence="1" id="KW-0472">Membrane</keyword>
<keyword evidence="1" id="KW-1133">Transmembrane helix</keyword>
<keyword evidence="1" id="KW-0812">Transmembrane</keyword>
<keyword evidence="3" id="KW-1185">Reference proteome</keyword>
<feature type="transmembrane region" description="Helical" evidence="1">
    <location>
        <begin position="39"/>
        <end position="58"/>
    </location>
</feature>
<accession>A0A1I1FDG4</accession>
<dbReference type="EMBL" id="FOKY01000027">
    <property type="protein sequence ID" value="SFB95183.1"/>
    <property type="molecule type" value="Genomic_DNA"/>
</dbReference>
<gene>
    <name evidence="2" type="ORF">SAMN02745150_01421</name>
</gene>
<reference evidence="3" key="1">
    <citation type="submission" date="2016-10" db="EMBL/GenBank/DDBJ databases">
        <authorList>
            <person name="Varghese N."/>
            <person name="Submissions S."/>
        </authorList>
    </citation>
    <scope>NUCLEOTIDE SEQUENCE [LARGE SCALE GENOMIC DNA]</scope>
    <source>
        <strain evidence="3">ATCC 43811</strain>
    </source>
</reference>
<sequence length="67" mass="8019">MRCLYVKIVNKLFQAYPDIQDRLSYFINSFYPHATSGAYALYTAVCMVIKRFMLLIFMKTLKIMFFE</sequence>
<name>A0A1I1FDG4_BREAD</name>
<protein>
    <submittedName>
        <fullName evidence="2">Uncharacterized protein</fullName>
    </submittedName>
</protein>
<evidence type="ECO:0000313" key="2">
    <source>
        <dbReference type="EMBL" id="SFB95183.1"/>
    </source>
</evidence>
<dbReference type="AlphaFoldDB" id="A0A1I1FDG4"/>
<dbReference type="Proteomes" id="UP000240042">
    <property type="component" value="Unassembled WGS sequence"/>
</dbReference>
<evidence type="ECO:0000313" key="3">
    <source>
        <dbReference type="Proteomes" id="UP000240042"/>
    </source>
</evidence>
<proteinExistence type="predicted"/>
<organism evidence="2 3">
    <name type="scientific">Brevinema andersonii</name>
    <dbReference type="NCBI Taxonomy" id="34097"/>
    <lineage>
        <taxon>Bacteria</taxon>
        <taxon>Pseudomonadati</taxon>
        <taxon>Spirochaetota</taxon>
        <taxon>Spirochaetia</taxon>
        <taxon>Brevinematales</taxon>
        <taxon>Brevinemataceae</taxon>
        <taxon>Brevinema</taxon>
    </lineage>
</organism>
<evidence type="ECO:0000256" key="1">
    <source>
        <dbReference type="SAM" id="Phobius"/>
    </source>
</evidence>